<sequence>MVVIWSKQAQEELKKVFKKISLDSLQNAEKVRDTIIDLTLALPLHPKSFLSISTKPIMMDLGEPSKSIIYAFHTG</sequence>
<dbReference type="EMBL" id="JBHLWO010000002">
    <property type="protein sequence ID" value="MFC0320635.1"/>
    <property type="molecule type" value="Genomic_DNA"/>
</dbReference>
<dbReference type="InterPro" id="IPR035093">
    <property type="entry name" value="RelE/ParE_toxin_dom_sf"/>
</dbReference>
<evidence type="ECO:0000256" key="1">
    <source>
        <dbReference type="ARBA" id="ARBA00022649"/>
    </source>
</evidence>
<name>A0ABV6HRC3_9SPHI</name>
<protein>
    <submittedName>
        <fullName evidence="2">Type II toxin-antitoxin system RelE/ParE family toxin</fullName>
    </submittedName>
</protein>
<gene>
    <name evidence="2" type="ORF">ACFFI0_20085</name>
</gene>
<organism evidence="2 3">
    <name type="scientific">Olivibacter oleidegradans</name>
    <dbReference type="NCBI Taxonomy" id="760123"/>
    <lineage>
        <taxon>Bacteria</taxon>
        <taxon>Pseudomonadati</taxon>
        <taxon>Bacteroidota</taxon>
        <taxon>Sphingobacteriia</taxon>
        <taxon>Sphingobacteriales</taxon>
        <taxon>Sphingobacteriaceae</taxon>
        <taxon>Olivibacter</taxon>
    </lineage>
</organism>
<comment type="caution">
    <text evidence="2">The sequence shown here is derived from an EMBL/GenBank/DDBJ whole genome shotgun (WGS) entry which is preliminary data.</text>
</comment>
<dbReference type="Pfam" id="PF05016">
    <property type="entry name" value="ParE_toxin"/>
    <property type="match status" value="1"/>
</dbReference>
<dbReference type="Proteomes" id="UP001589774">
    <property type="component" value="Unassembled WGS sequence"/>
</dbReference>
<evidence type="ECO:0000313" key="2">
    <source>
        <dbReference type="EMBL" id="MFC0320635.1"/>
    </source>
</evidence>
<accession>A0ABV6HRC3</accession>
<proteinExistence type="predicted"/>
<reference evidence="2 3" key="1">
    <citation type="submission" date="2024-09" db="EMBL/GenBank/DDBJ databases">
        <authorList>
            <person name="Sun Q."/>
            <person name="Mori K."/>
        </authorList>
    </citation>
    <scope>NUCLEOTIDE SEQUENCE [LARGE SCALE GENOMIC DNA]</scope>
    <source>
        <strain evidence="2 3">CCM 7765</strain>
    </source>
</reference>
<dbReference type="RefSeq" id="WP_207303773.1">
    <property type="nucleotide sequence ID" value="NZ_JBHLWO010000002.1"/>
</dbReference>
<dbReference type="InterPro" id="IPR007712">
    <property type="entry name" value="RelE/ParE_toxin"/>
</dbReference>
<evidence type="ECO:0000313" key="3">
    <source>
        <dbReference type="Proteomes" id="UP001589774"/>
    </source>
</evidence>
<dbReference type="Gene3D" id="3.30.2310.20">
    <property type="entry name" value="RelE-like"/>
    <property type="match status" value="1"/>
</dbReference>
<keyword evidence="3" id="KW-1185">Reference proteome</keyword>
<keyword evidence="1" id="KW-1277">Toxin-antitoxin system</keyword>